<organism evidence="17">
    <name type="scientific">Echinostoma caproni</name>
    <dbReference type="NCBI Taxonomy" id="27848"/>
    <lineage>
        <taxon>Eukaryota</taxon>
        <taxon>Metazoa</taxon>
        <taxon>Spiralia</taxon>
        <taxon>Lophotrochozoa</taxon>
        <taxon>Platyhelminthes</taxon>
        <taxon>Trematoda</taxon>
        <taxon>Digenea</taxon>
        <taxon>Plagiorchiida</taxon>
        <taxon>Echinostomata</taxon>
        <taxon>Echinostomatoidea</taxon>
        <taxon>Echinostomatidae</taxon>
        <taxon>Echinostoma</taxon>
    </lineage>
</organism>
<dbReference type="EMBL" id="UZAN01042733">
    <property type="protein sequence ID" value="VDP76666.1"/>
    <property type="molecule type" value="Genomic_DNA"/>
</dbReference>
<evidence type="ECO:0000256" key="9">
    <source>
        <dbReference type="ARBA" id="ARBA00022723"/>
    </source>
</evidence>
<evidence type="ECO:0000256" key="13">
    <source>
        <dbReference type="RuleBase" id="RU004386"/>
    </source>
</evidence>
<accession>A0A183AFV0</accession>
<keyword evidence="11 13" id="KW-0862">Zinc</keyword>
<dbReference type="SUPFAM" id="SSF53187">
    <property type="entry name" value="Zn-dependent exopeptidases"/>
    <property type="match status" value="1"/>
</dbReference>
<evidence type="ECO:0000256" key="7">
    <source>
        <dbReference type="ARBA" id="ARBA00022438"/>
    </source>
</evidence>
<evidence type="ECO:0000256" key="5">
    <source>
        <dbReference type="ARBA" id="ARBA00011965"/>
    </source>
</evidence>
<dbReference type="PANTHER" id="PTHR28570:SF3">
    <property type="entry name" value="ASPARTYL AMINOPEPTIDASE"/>
    <property type="match status" value="1"/>
</dbReference>
<dbReference type="OrthoDB" id="9880441at2759"/>
<evidence type="ECO:0000313" key="15">
    <source>
        <dbReference type="EMBL" id="VDP76666.1"/>
    </source>
</evidence>
<evidence type="ECO:0000256" key="11">
    <source>
        <dbReference type="ARBA" id="ARBA00022833"/>
    </source>
</evidence>
<evidence type="ECO:0000256" key="3">
    <source>
        <dbReference type="ARBA" id="ARBA00008290"/>
    </source>
</evidence>
<evidence type="ECO:0000256" key="12">
    <source>
        <dbReference type="ARBA" id="ARBA00023049"/>
    </source>
</evidence>
<reference evidence="17" key="1">
    <citation type="submission" date="2016-06" db="UniProtKB">
        <authorList>
            <consortium name="WormBaseParasite"/>
        </authorList>
    </citation>
    <scope>IDENTIFICATION</scope>
</reference>
<dbReference type="WBParaSite" id="ECPE_0000584801-mRNA-1">
    <property type="protein sequence ID" value="ECPE_0000584801-mRNA-1"/>
    <property type="gene ID" value="ECPE_0000584801"/>
</dbReference>
<dbReference type="PRINTS" id="PR00932">
    <property type="entry name" value="AMINO1PTASE"/>
</dbReference>
<dbReference type="GO" id="GO:0004177">
    <property type="term" value="F:aminopeptidase activity"/>
    <property type="evidence" value="ECO:0007669"/>
    <property type="project" value="UniProtKB-KW"/>
</dbReference>
<dbReference type="InterPro" id="IPR023358">
    <property type="entry name" value="Peptidase_M18_dom2"/>
</dbReference>
<evidence type="ECO:0000256" key="10">
    <source>
        <dbReference type="ARBA" id="ARBA00022801"/>
    </source>
</evidence>
<comment type="similarity">
    <text evidence="3 13">Belongs to the peptidase M18 family.</text>
</comment>
<dbReference type="GO" id="GO:0005737">
    <property type="term" value="C:cytoplasm"/>
    <property type="evidence" value="ECO:0007669"/>
    <property type="project" value="UniProtKB-ARBA"/>
</dbReference>
<name>A0A183AFV0_9TREM</name>
<dbReference type="Pfam" id="PF02127">
    <property type="entry name" value="Peptidase_M18"/>
    <property type="match status" value="3"/>
</dbReference>
<dbReference type="InterPro" id="IPR001948">
    <property type="entry name" value="Peptidase_M18"/>
</dbReference>
<evidence type="ECO:0000256" key="4">
    <source>
        <dbReference type="ARBA" id="ARBA00011395"/>
    </source>
</evidence>
<evidence type="ECO:0000256" key="1">
    <source>
        <dbReference type="ARBA" id="ARBA00001335"/>
    </source>
</evidence>
<keyword evidence="9 13" id="KW-0479">Metal-binding</keyword>
<evidence type="ECO:0000256" key="6">
    <source>
        <dbReference type="ARBA" id="ARBA00015118"/>
    </source>
</evidence>
<feature type="compositionally biased region" description="Low complexity" evidence="14">
    <location>
        <begin position="380"/>
        <end position="403"/>
    </location>
</feature>
<dbReference type="Gene3D" id="3.40.630.10">
    <property type="entry name" value="Zn peptidases"/>
    <property type="match status" value="2"/>
</dbReference>
<dbReference type="CDD" id="cd05658">
    <property type="entry name" value="M18_DAP"/>
    <property type="match status" value="1"/>
</dbReference>
<dbReference type="AlphaFoldDB" id="A0A183AFV0"/>
<dbReference type="EC" id="3.4.11.21" evidence="5"/>
<keyword evidence="8 13" id="KW-0645">Protease</keyword>
<keyword evidence="16" id="KW-1185">Reference proteome</keyword>
<reference evidence="15 16" key="2">
    <citation type="submission" date="2018-11" db="EMBL/GenBank/DDBJ databases">
        <authorList>
            <consortium name="Pathogen Informatics"/>
        </authorList>
    </citation>
    <scope>NUCLEOTIDE SEQUENCE [LARGE SCALE GENOMIC DNA]</scope>
    <source>
        <strain evidence="15 16">Egypt</strain>
    </source>
</reference>
<dbReference type="PANTHER" id="PTHR28570">
    <property type="entry name" value="ASPARTYL AMINOPEPTIDASE"/>
    <property type="match status" value="1"/>
</dbReference>
<gene>
    <name evidence="15" type="ORF">ECPE_LOCUS5835</name>
</gene>
<keyword evidence="12 13" id="KW-0482">Metalloprotease</keyword>
<feature type="region of interest" description="Disordered" evidence="14">
    <location>
        <begin position="377"/>
        <end position="403"/>
    </location>
</feature>
<dbReference type="GO" id="GO:0006508">
    <property type="term" value="P:proteolysis"/>
    <property type="evidence" value="ECO:0007669"/>
    <property type="project" value="UniProtKB-KW"/>
</dbReference>
<dbReference type="GO" id="GO:0008237">
    <property type="term" value="F:metallopeptidase activity"/>
    <property type="evidence" value="ECO:0007669"/>
    <property type="project" value="UniProtKB-KW"/>
</dbReference>
<comment type="cofactor">
    <cofactor evidence="2">
        <name>Zn(2+)</name>
        <dbReference type="ChEBI" id="CHEBI:29105"/>
    </cofactor>
</comment>
<sequence length="548" mass="60122">MFYPLHSCVPLAVQSACELLSSHGFRELKEHEPWKLRPSDCVFIRKNGTTVIAAAVGGKFKLGNPFHIIGAHTDSPCLRLKPFSERVKEGYVQLGVETYGGGLWYTWFDRDLKLAGRAVTANSSGRLEERLVHLDRPIACVPSLAIHLNQEVKVQGFQPNTEQHVAPILCTCLMDQVSFSEALNTLEAVSICFIYAPRFFPSCHLSQHLMPPPGSSSKWSRFRRSGSVQNADASDCAQPCASTSAANSDGSCSVTLGKRRHPIGLLRLIAQDLGVTEHDLLELELYFSDCQPARIGGLHNEFIHAPRLDNLFNSYTSLCGLVGSMSSLNEDSTLRLVCLYDHEEIGSTSTQGANSVHTINILRRLTEALAPTCAFEAANPPAASNPTESEPESSNNVPSAPVPYSHLEESLSKSFLLSADQAHAVHPSYHERHEQNHKAQLHCGLILKYNSAQRYATNALTAAAVRQIAQHASVPIQEFTPRQDMHCGSTIGPLLSSHLGVPTADVGFPQLAMHSCRELCCTTSVSQAIRFYSAFYEQLSKLWPPERA</sequence>
<dbReference type="SUPFAM" id="SSF101821">
    <property type="entry name" value="Aminopeptidase/glucanase lid domain"/>
    <property type="match status" value="1"/>
</dbReference>
<evidence type="ECO:0000256" key="14">
    <source>
        <dbReference type="SAM" id="MobiDB-lite"/>
    </source>
</evidence>
<keyword evidence="10 13" id="KW-0378">Hydrolase</keyword>
<proteinExistence type="inferred from homology"/>
<comment type="catalytic activity">
    <reaction evidence="1">
        <text>Release of an N-terminal aspartate or glutamate from a peptide, with a preference for aspartate.</text>
        <dbReference type="EC" id="3.4.11.21"/>
    </reaction>
</comment>
<evidence type="ECO:0000256" key="8">
    <source>
        <dbReference type="ARBA" id="ARBA00022670"/>
    </source>
</evidence>
<evidence type="ECO:0000256" key="2">
    <source>
        <dbReference type="ARBA" id="ARBA00001947"/>
    </source>
</evidence>
<dbReference type="Gene3D" id="2.30.250.10">
    <property type="entry name" value="Aminopeptidase i, Domain 2"/>
    <property type="match status" value="1"/>
</dbReference>
<evidence type="ECO:0000313" key="17">
    <source>
        <dbReference type="WBParaSite" id="ECPE_0000584801-mRNA-1"/>
    </source>
</evidence>
<evidence type="ECO:0000313" key="16">
    <source>
        <dbReference type="Proteomes" id="UP000272942"/>
    </source>
</evidence>
<dbReference type="GO" id="GO:0008270">
    <property type="term" value="F:zinc ion binding"/>
    <property type="evidence" value="ECO:0007669"/>
    <property type="project" value="InterPro"/>
</dbReference>
<comment type="subunit">
    <text evidence="4">Tetrahedron-shaped homododecamer built from six homodimers.</text>
</comment>
<dbReference type="Proteomes" id="UP000272942">
    <property type="component" value="Unassembled WGS sequence"/>
</dbReference>
<protein>
    <recommendedName>
        <fullName evidence="6">Aspartyl aminopeptidase</fullName>
        <ecNumber evidence="5">3.4.11.21</ecNumber>
    </recommendedName>
</protein>
<keyword evidence="7 13" id="KW-0031">Aminopeptidase</keyword>